<evidence type="ECO:0000256" key="6">
    <source>
        <dbReference type="ARBA" id="ARBA00023163"/>
    </source>
</evidence>
<evidence type="ECO:0000256" key="2">
    <source>
        <dbReference type="ARBA" id="ARBA00007214"/>
    </source>
</evidence>
<dbReference type="GO" id="GO:0043565">
    <property type="term" value="F:sequence-specific DNA binding"/>
    <property type="evidence" value="ECO:0000318"/>
    <property type="project" value="GO_Central"/>
</dbReference>
<comment type="similarity">
    <text evidence="2">Belongs to the plant ACBP60 protein family.</text>
</comment>
<keyword evidence="7" id="KW-0539">Nucleus</keyword>
<evidence type="ECO:0000256" key="3">
    <source>
        <dbReference type="ARBA" id="ARBA00023015"/>
    </source>
</evidence>
<evidence type="ECO:0000256" key="7">
    <source>
        <dbReference type="ARBA" id="ARBA00023242"/>
    </source>
</evidence>
<dbReference type="GO" id="GO:0080142">
    <property type="term" value="P:regulation of salicylic acid biosynthetic process"/>
    <property type="evidence" value="ECO:0000318"/>
    <property type="project" value="GO_Central"/>
</dbReference>
<sequence length="655" mass="73908">MAPEINAVWWAICSVLSIKVGARLHEQISRINTFRKHTHTLSLNNLKMAVVNQQLEDDINHGSGGSTTSLDDIARVNASKEAEKERLIRLYLKIMWPTIHVNVKISLSLSLSLSLSFTQSFMFGEIKLKMAVVNQQSEDNNHGAGARTNLVDELARVTASTQAEMEQVVNLCKGTLWPIISADINTMQQKFLSVIKEKSSIDLWRGMTRNSGNTASTSGSSVFQFQFSNGISTPVSTGKNIEGKDNKPFVVTLVDQNSGQIVKTGAESATEIEIIALEGDYDDSETENWTSCEFNNKIIHEWNGKKVLQGNTSLKLKEGIVYVNKISFTHNSTWKGKRKCRLGARSKDAVFGTWVKEAKTESFLLKDKRNFKYNKHEHPSSSDEVYRLHGINHRSDCFKHLIKANIKTVMDLRTLNAINPEKLKDILKVRPNDWKIIMDHAHKCKDDNGIYLYLNSRDDQNKHGVAFNVYGHLVGLVSDSLFLPFYKLSNEKKADGEKLVASASEQWREVVFFEDEAALINHLQPPTSTTLNSLPNGLLNLVILQKNNHTGLITTIENHNHWKNNTIVGLTGQSSQSPKRPASEFEHVISNYSPKKPRDDMDTENEDYMQYLNFSHAQKWKTVWCVVGWISIFSKVRSLSIATNGHCSPIQHMQI</sequence>
<evidence type="ECO:0000256" key="5">
    <source>
        <dbReference type="ARBA" id="ARBA00023159"/>
    </source>
</evidence>
<keyword evidence="8" id="KW-0732">Signal</keyword>
<evidence type="ECO:0000256" key="8">
    <source>
        <dbReference type="SAM" id="SignalP"/>
    </source>
</evidence>
<accession>A0A9R1XVJ6</accession>
<organism evidence="12 13">
    <name type="scientific">Lactuca sativa</name>
    <name type="common">Garden lettuce</name>
    <dbReference type="NCBI Taxonomy" id="4236"/>
    <lineage>
        <taxon>Eukaryota</taxon>
        <taxon>Viridiplantae</taxon>
        <taxon>Streptophyta</taxon>
        <taxon>Embryophyta</taxon>
        <taxon>Tracheophyta</taxon>
        <taxon>Spermatophyta</taxon>
        <taxon>Magnoliopsida</taxon>
        <taxon>eudicotyledons</taxon>
        <taxon>Gunneridae</taxon>
        <taxon>Pentapetalae</taxon>
        <taxon>asterids</taxon>
        <taxon>campanulids</taxon>
        <taxon>Asterales</taxon>
        <taxon>Asteraceae</taxon>
        <taxon>Cichorioideae</taxon>
        <taxon>Cichorieae</taxon>
        <taxon>Lactucinae</taxon>
        <taxon>Lactuca</taxon>
    </lineage>
</organism>
<dbReference type="AlphaFoldDB" id="A0A9R1XVJ6"/>
<dbReference type="GO" id="GO:0003700">
    <property type="term" value="F:DNA-binding transcription factor activity"/>
    <property type="evidence" value="ECO:0000318"/>
    <property type="project" value="GO_Central"/>
</dbReference>
<dbReference type="Pfam" id="PF20451">
    <property type="entry name" value="Calmod_bind_M"/>
    <property type="match status" value="1"/>
</dbReference>
<protein>
    <submittedName>
        <fullName evidence="12">Uncharacterized protein</fullName>
    </submittedName>
</protein>
<evidence type="ECO:0000256" key="4">
    <source>
        <dbReference type="ARBA" id="ARBA00023125"/>
    </source>
</evidence>
<name>A0A9R1XVJ6_LACSA</name>
<evidence type="ECO:0000256" key="1">
    <source>
        <dbReference type="ARBA" id="ARBA00004123"/>
    </source>
</evidence>
<feature type="signal peptide" evidence="8">
    <location>
        <begin position="1"/>
        <end position="22"/>
    </location>
</feature>
<feature type="domain" description="Calmodulin binding protein-like N-terminal" evidence="9">
    <location>
        <begin position="223"/>
        <end position="368"/>
    </location>
</feature>
<dbReference type="InterPro" id="IPR046829">
    <property type="entry name" value="Calmod_bind_C"/>
</dbReference>
<feature type="chain" id="PRO_5040239718" evidence="8">
    <location>
        <begin position="23"/>
        <end position="655"/>
    </location>
</feature>
<feature type="domain" description="Calmodulin binding protein central" evidence="10">
    <location>
        <begin position="382"/>
        <end position="444"/>
    </location>
</feature>
<evidence type="ECO:0000313" key="12">
    <source>
        <dbReference type="EMBL" id="KAJ0227571.1"/>
    </source>
</evidence>
<evidence type="ECO:0000313" key="13">
    <source>
        <dbReference type="Proteomes" id="UP000235145"/>
    </source>
</evidence>
<comment type="caution">
    <text evidence="12">The sequence shown here is derived from an EMBL/GenBank/DDBJ whole genome shotgun (WGS) entry which is preliminary data.</text>
</comment>
<evidence type="ECO:0000259" key="11">
    <source>
        <dbReference type="Pfam" id="PF20452"/>
    </source>
</evidence>
<keyword evidence="13" id="KW-1185">Reference proteome</keyword>
<keyword evidence="3" id="KW-0805">Transcription regulation</keyword>
<dbReference type="PANTHER" id="PTHR31713">
    <property type="entry name" value="OS02G0177800 PROTEIN"/>
    <property type="match status" value="1"/>
</dbReference>
<gene>
    <name evidence="12" type="ORF">LSAT_V11C100010930</name>
</gene>
<proteinExistence type="inferred from homology"/>
<dbReference type="EMBL" id="NBSK02000001">
    <property type="protein sequence ID" value="KAJ0227571.1"/>
    <property type="molecule type" value="Genomic_DNA"/>
</dbReference>
<dbReference type="GO" id="GO:0005634">
    <property type="term" value="C:nucleus"/>
    <property type="evidence" value="ECO:0000318"/>
    <property type="project" value="GO_Central"/>
</dbReference>
<dbReference type="GO" id="GO:0005516">
    <property type="term" value="F:calmodulin binding"/>
    <property type="evidence" value="ECO:0007669"/>
    <property type="project" value="InterPro"/>
</dbReference>
<comment type="subcellular location">
    <subcellularLocation>
        <location evidence="1">Nucleus</location>
    </subcellularLocation>
</comment>
<dbReference type="PANTHER" id="PTHR31713:SF77">
    <property type="entry name" value="CALMODULIN-BINDING PROTEIN, REVERSE TRANSCRIPTASE, RNA-DEPENDENT DNA POLYMERASE-RELATED"/>
    <property type="match status" value="1"/>
</dbReference>
<dbReference type="Pfam" id="PF20452">
    <property type="entry name" value="Calmod_bind_C"/>
    <property type="match status" value="1"/>
</dbReference>
<reference evidence="12 13" key="1">
    <citation type="journal article" date="2017" name="Nat. Commun.">
        <title>Genome assembly with in vitro proximity ligation data and whole-genome triplication in lettuce.</title>
        <authorList>
            <person name="Reyes-Chin-Wo S."/>
            <person name="Wang Z."/>
            <person name="Yang X."/>
            <person name="Kozik A."/>
            <person name="Arikit S."/>
            <person name="Song C."/>
            <person name="Xia L."/>
            <person name="Froenicke L."/>
            <person name="Lavelle D.O."/>
            <person name="Truco M.J."/>
            <person name="Xia R."/>
            <person name="Zhu S."/>
            <person name="Xu C."/>
            <person name="Xu H."/>
            <person name="Xu X."/>
            <person name="Cox K."/>
            <person name="Korf I."/>
            <person name="Meyers B.C."/>
            <person name="Michelmore R.W."/>
        </authorList>
    </citation>
    <scope>NUCLEOTIDE SEQUENCE [LARGE SCALE GENOMIC DNA]</scope>
    <source>
        <strain evidence="13">cv. Salinas</strain>
        <tissue evidence="12">Seedlings</tissue>
    </source>
</reference>
<keyword evidence="6" id="KW-0804">Transcription</keyword>
<feature type="domain" description="Calmodulin binding protein C-terminal" evidence="11">
    <location>
        <begin position="452"/>
        <end position="512"/>
    </location>
</feature>
<dbReference type="InterPro" id="IPR046831">
    <property type="entry name" value="Calmodulin_bind_N"/>
</dbReference>
<keyword evidence="4" id="KW-0238">DNA-binding</keyword>
<dbReference type="InterPro" id="IPR012416">
    <property type="entry name" value="CBP60"/>
</dbReference>
<dbReference type="InterPro" id="IPR046830">
    <property type="entry name" value="Calmod_bind_M"/>
</dbReference>
<keyword evidence="5" id="KW-0010">Activator</keyword>
<dbReference type="Proteomes" id="UP000235145">
    <property type="component" value="Unassembled WGS sequence"/>
</dbReference>
<evidence type="ECO:0000259" key="10">
    <source>
        <dbReference type="Pfam" id="PF20451"/>
    </source>
</evidence>
<evidence type="ECO:0000259" key="9">
    <source>
        <dbReference type="Pfam" id="PF07887"/>
    </source>
</evidence>
<dbReference type="Pfam" id="PF07887">
    <property type="entry name" value="Calmodulin_bind"/>
    <property type="match status" value="1"/>
</dbReference>